<dbReference type="STRING" id="2094558.A0A314Z7C7"/>
<name>A0A314Z7C7_PRUYE</name>
<dbReference type="EMBL" id="PJQY01000151">
    <property type="protein sequence ID" value="PQQ17452.1"/>
    <property type="molecule type" value="Genomic_DNA"/>
</dbReference>
<dbReference type="PANTHER" id="PTHR24121">
    <property type="entry name" value="NO MECHANORECEPTOR POTENTIAL C, ISOFORM D-RELATED"/>
    <property type="match status" value="1"/>
</dbReference>
<gene>
    <name evidence="2" type="ORF">Pyn_39479</name>
</gene>
<dbReference type="PROSITE" id="PS50297">
    <property type="entry name" value="ANK_REP_REGION"/>
    <property type="match status" value="1"/>
</dbReference>
<accession>A0A314Z7C7</accession>
<evidence type="ECO:0000256" key="1">
    <source>
        <dbReference type="PROSITE-ProRule" id="PRU00023"/>
    </source>
</evidence>
<dbReference type="Pfam" id="PF13606">
    <property type="entry name" value="Ank_3"/>
    <property type="match status" value="1"/>
</dbReference>
<keyword evidence="1" id="KW-0040">ANK repeat</keyword>
<reference evidence="2 3" key="1">
    <citation type="submission" date="2018-02" db="EMBL/GenBank/DDBJ databases">
        <title>Draft genome of wild Prunus yedoensis var. nudiflora.</title>
        <authorList>
            <person name="Baek S."/>
            <person name="Kim J.-H."/>
            <person name="Choi K."/>
            <person name="Kim G.-B."/>
            <person name="Cho A."/>
            <person name="Jang H."/>
            <person name="Shin C.-H."/>
            <person name="Yu H.-J."/>
            <person name="Mun J.-H."/>
        </authorList>
    </citation>
    <scope>NUCLEOTIDE SEQUENCE [LARGE SCALE GENOMIC DNA]</scope>
    <source>
        <strain evidence="3">cv. Jeju island</strain>
        <tissue evidence="2">Leaf</tissue>
    </source>
</reference>
<comment type="caution">
    <text evidence="2">The sequence shown here is derived from an EMBL/GenBank/DDBJ whole genome shotgun (WGS) entry which is preliminary data.</text>
</comment>
<dbReference type="SMART" id="SM00248">
    <property type="entry name" value="ANK"/>
    <property type="match status" value="4"/>
</dbReference>
<proteinExistence type="predicted"/>
<dbReference type="Pfam" id="PF12796">
    <property type="entry name" value="Ank_2"/>
    <property type="match status" value="2"/>
</dbReference>
<dbReference type="InterPro" id="IPR036770">
    <property type="entry name" value="Ankyrin_rpt-contain_sf"/>
</dbReference>
<dbReference type="OrthoDB" id="20872at2759"/>
<dbReference type="Gene3D" id="1.25.40.20">
    <property type="entry name" value="Ankyrin repeat-containing domain"/>
    <property type="match status" value="2"/>
</dbReference>
<dbReference type="SUPFAM" id="SSF48403">
    <property type="entry name" value="Ankyrin repeat"/>
    <property type="match status" value="1"/>
</dbReference>
<keyword evidence="3" id="KW-1185">Reference proteome</keyword>
<organism evidence="2 3">
    <name type="scientific">Prunus yedoensis var. nudiflora</name>
    <dbReference type="NCBI Taxonomy" id="2094558"/>
    <lineage>
        <taxon>Eukaryota</taxon>
        <taxon>Viridiplantae</taxon>
        <taxon>Streptophyta</taxon>
        <taxon>Embryophyta</taxon>
        <taxon>Tracheophyta</taxon>
        <taxon>Spermatophyta</taxon>
        <taxon>Magnoliopsida</taxon>
        <taxon>eudicotyledons</taxon>
        <taxon>Gunneridae</taxon>
        <taxon>Pentapetalae</taxon>
        <taxon>rosids</taxon>
        <taxon>fabids</taxon>
        <taxon>Rosales</taxon>
        <taxon>Rosaceae</taxon>
        <taxon>Amygdaloideae</taxon>
        <taxon>Amygdaleae</taxon>
        <taxon>Prunus</taxon>
    </lineage>
</organism>
<dbReference type="Proteomes" id="UP000250321">
    <property type="component" value="Unassembled WGS sequence"/>
</dbReference>
<dbReference type="PROSITE" id="PS50088">
    <property type="entry name" value="ANK_REPEAT"/>
    <property type="match status" value="1"/>
</dbReference>
<feature type="repeat" description="ANK" evidence="1">
    <location>
        <begin position="174"/>
        <end position="206"/>
    </location>
</feature>
<dbReference type="AlphaFoldDB" id="A0A314Z7C7"/>
<sequence length="226" mass="25162">MDPELFEAIEGNGQQTFIVQHNEGFLSQKDGESKDTVLHLAARFGHVELVSEITKLSPDLLAVVNNRQESPLHEACRQGIADVVMLLLEANPWVACMFNSENQTPFYIACRYGHCDVVKLFTDLLQDFEEDGDSSPLHVPLSLGHVGKAESNFILYASPLLNALSRLARKADRNGCLALHLACEKGHLEITRILLQLDPNLALEKNHSRYTPLYLAAMNGQTEILE</sequence>
<dbReference type="PANTHER" id="PTHR24121:SF22">
    <property type="entry name" value="PROTEIN ACCELERATED CELL DEATH 6-LIKE"/>
    <property type="match status" value="1"/>
</dbReference>
<evidence type="ECO:0000313" key="2">
    <source>
        <dbReference type="EMBL" id="PQQ17452.1"/>
    </source>
</evidence>
<evidence type="ECO:0000313" key="3">
    <source>
        <dbReference type="Proteomes" id="UP000250321"/>
    </source>
</evidence>
<protein>
    <submittedName>
        <fullName evidence="2">Uncharacterized protein</fullName>
    </submittedName>
</protein>
<dbReference type="InterPro" id="IPR002110">
    <property type="entry name" value="Ankyrin_rpt"/>
</dbReference>